<dbReference type="InterPro" id="IPR000742">
    <property type="entry name" value="EGF"/>
</dbReference>
<keyword evidence="21" id="KW-1185">Reference proteome</keyword>
<evidence type="ECO:0000256" key="1">
    <source>
        <dbReference type="ARBA" id="ARBA00004651"/>
    </source>
</evidence>
<dbReference type="GO" id="GO:0005886">
    <property type="term" value="C:plasma membrane"/>
    <property type="evidence" value="ECO:0007669"/>
    <property type="project" value="UniProtKB-SubCell"/>
</dbReference>
<dbReference type="PRINTS" id="PR00249">
    <property type="entry name" value="GPCRSECRETIN"/>
</dbReference>
<evidence type="ECO:0000256" key="6">
    <source>
        <dbReference type="ARBA" id="ARBA00022737"/>
    </source>
</evidence>
<evidence type="ECO:0000259" key="18">
    <source>
        <dbReference type="PROSITE" id="PS50221"/>
    </source>
</evidence>
<dbReference type="Gene3D" id="2.10.25.10">
    <property type="entry name" value="Laminin"/>
    <property type="match status" value="5"/>
</dbReference>
<feature type="domain" description="EGF-like" evidence="17">
    <location>
        <begin position="139"/>
        <end position="177"/>
    </location>
</feature>
<dbReference type="PROSITE" id="PS50261">
    <property type="entry name" value="G_PROTEIN_RECEP_F2_4"/>
    <property type="match status" value="1"/>
</dbReference>
<evidence type="ECO:0000256" key="2">
    <source>
        <dbReference type="ARBA" id="ARBA00022475"/>
    </source>
</evidence>
<gene>
    <name evidence="20" type="primary">Adgre1_3</name>
    <name evidence="20" type="ORF">GTO95_0014718</name>
</gene>
<feature type="transmembrane region" description="Helical" evidence="15">
    <location>
        <begin position="588"/>
        <end position="606"/>
    </location>
</feature>
<feature type="transmembrane region" description="Helical" evidence="15">
    <location>
        <begin position="738"/>
        <end position="756"/>
    </location>
</feature>
<keyword evidence="5 16" id="KW-0732">Signal</keyword>
<dbReference type="GO" id="GO:0007189">
    <property type="term" value="P:adenylate cyclase-activating G protein-coupled receptor signaling pathway"/>
    <property type="evidence" value="ECO:0007669"/>
    <property type="project" value="TreeGrafter"/>
</dbReference>
<keyword evidence="10 15" id="KW-0472">Membrane</keyword>
<dbReference type="PROSITE" id="PS01187">
    <property type="entry name" value="EGF_CA"/>
    <property type="match status" value="2"/>
</dbReference>
<feature type="non-terminal residue" evidence="20">
    <location>
        <position position="841"/>
    </location>
</feature>
<feature type="non-terminal residue" evidence="20">
    <location>
        <position position="1"/>
    </location>
</feature>
<dbReference type="GO" id="GO:0004930">
    <property type="term" value="F:G protein-coupled receptor activity"/>
    <property type="evidence" value="ECO:0007669"/>
    <property type="project" value="InterPro"/>
</dbReference>
<feature type="compositionally biased region" description="Polar residues" evidence="14">
    <location>
        <begin position="830"/>
        <end position="841"/>
    </location>
</feature>
<feature type="signal peptide" evidence="16">
    <location>
        <begin position="1"/>
        <end position="24"/>
    </location>
</feature>
<keyword evidence="6" id="KW-0677">Repeat</keyword>
<dbReference type="Pfam" id="PF01825">
    <property type="entry name" value="GPS"/>
    <property type="match status" value="1"/>
</dbReference>
<comment type="caution">
    <text evidence="20">The sequence shown here is derived from an EMBL/GenBank/DDBJ whole genome shotgun (WGS) entry which is preliminary data.</text>
</comment>
<feature type="transmembrane region" description="Helical" evidence="15">
    <location>
        <begin position="612"/>
        <end position="634"/>
    </location>
</feature>
<evidence type="ECO:0000256" key="7">
    <source>
        <dbReference type="ARBA" id="ARBA00022837"/>
    </source>
</evidence>
<dbReference type="EMBL" id="JAAWVO010038431">
    <property type="protein sequence ID" value="MBN3318135.1"/>
    <property type="molecule type" value="Genomic_DNA"/>
</dbReference>
<feature type="transmembrane region" description="Helical" evidence="15">
    <location>
        <begin position="553"/>
        <end position="576"/>
    </location>
</feature>
<name>A0A8J7NUG7_ATRSP</name>
<evidence type="ECO:0000256" key="12">
    <source>
        <dbReference type="ARBA" id="ARBA00023180"/>
    </source>
</evidence>
<feature type="region of interest" description="Disordered" evidence="14">
    <location>
        <begin position="810"/>
        <end position="841"/>
    </location>
</feature>
<comment type="caution">
    <text evidence="13">Lacks conserved residue(s) required for the propagation of feature annotation.</text>
</comment>
<dbReference type="InterPro" id="IPR003056">
    <property type="entry name" value="GPCR_2_ADGRE2_ADGRE5"/>
</dbReference>
<dbReference type="PANTHER" id="PTHR12011">
    <property type="entry name" value="ADHESION G-PROTEIN COUPLED RECEPTOR"/>
    <property type="match status" value="1"/>
</dbReference>
<feature type="compositionally biased region" description="Low complexity" evidence="14">
    <location>
        <begin position="815"/>
        <end position="829"/>
    </location>
</feature>
<dbReference type="InterPro" id="IPR000152">
    <property type="entry name" value="EGF-type_Asp/Asn_hydroxyl_site"/>
</dbReference>
<dbReference type="FunFam" id="2.10.25.10:FF:000916">
    <property type="entry name" value="Adhesion G protein-coupled receptor E5b, duplicate 3"/>
    <property type="match status" value="3"/>
</dbReference>
<dbReference type="SMART" id="SM00303">
    <property type="entry name" value="GPS"/>
    <property type="match status" value="1"/>
</dbReference>
<dbReference type="GO" id="GO:0007166">
    <property type="term" value="P:cell surface receptor signaling pathway"/>
    <property type="evidence" value="ECO:0007669"/>
    <property type="project" value="InterPro"/>
</dbReference>
<feature type="domain" description="GAIN-B" evidence="18">
    <location>
        <begin position="394"/>
        <end position="546"/>
    </location>
</feature>
<evidence type="ECO:0000256" key="3">
    <source>
        <dbReference type="ARBA" id="ARBA00022536"/>
    </source>
</evidence>
<dbReference type="InterPro" id="IPR000203">
    <property type="entry name" value="GPS"/>
</dbReference>
<sequence>MGSVNKLFILGLYLCLTLILEVMSSCPSGLTKLSNGTCTDVDECTEDKYCPNNAFCFNTIGSVFCQCKSGFRSSSGKTNLTFTETCEEINECRENKTICGPNATCSNTIGSYNCTCNKGYKSSTGEDKFSTNLNVTCEDINECRENTMICGPNATCSNTIGSYNCTCNKGYKTSSGEDKFNTNQKFTCDDINECQENKMICGPNAKCSNTIGSYNCTCNKGYTSSSEGYTSSSEDKYNTTENAPCDDIDECKMTPPVCGPQTNCSNTPGDYSCIPFCGPGLINYGNGSSQCKKLNCNSLFKNEAGQEKLPSGLKKVVNDLNDSCLMISDQSYPDGNTYLMRFLGIVDDLLLGGELDRKSVSSFLHTTEQAMMLIAPLMKESQTWINGSTLGVDFLVSRGSDPATGSISLSSEYAVLDTHWETVASQDNQGFAAAALVTYYDLESSVNSSFDAVFRETGENDRTSFQINSKVVTVSVSNEHTEKLEKSVHITFSNLKKAENKTCVYWNKGEWSTQGCVAKHFNDTHTVCECDHLSSFAVLMSLYDLKDSFELQMITWVGLSLSLVCLLLCIVTFYWCRSIQGTRNTIHLHLCISLFIADLVFLAGISRTQNKGGCALVAGLLHFFFLASFCWMCLEGIQLYRMVVLVFHTTLRRLHMLAFGYGIPLVIVVISAISYPGGYGTDRHCWLALDRGLIWSFFGPVCVIIMINAFFFMITVWKLALKFSSLNPDLSNLKKIKKFTITAIAQLCILGSMWIFGCFQFEENTIVMSYLFTILNSIQGVLIFVMHCLLSKPVRDEYRKFLPPVCRTEKKPKYSEFSSSTNNSANSQSLKNSRNTGESQM</sequence>
<dbReference type="PROSITE" id="PS00010">
    <property type="entry name" value="ASX_HYDROXYL"/>
    <property type="match status" value="3"/>
</dbReference>
<reference evidence="20" key="1">
    <citation type="journal article" date="2021" name="Cell">
        <title>Tracing the genetic footprints of vertebrate landing in non-teleost ray-finned fishes.</title>
        <authorList>
            <person name="Bi X."/>
            <person name="Wang K."/>
            <person name="Yang L."/>
            <person name="Pan H."/>
            <person name="Jiang H."/>
            <person name="Wei Q."/>
            <person name="Fang M."/>
            <person name="Yu H."/>
            <person name="Zhu C."/>
            <person name="Cai Y."/>
            <person name="He Y."/>
            <person name="Gan X."/>
            <person name="Zeng H."/>
            <person name="Yu D."/>
            <person name="Zhu Y."/>
            <person name="Jiang H."/>
            <person name="Qiu Q."/>
            <person name="Yang H."/>
            <person name="Zhang Y.E."/>
            <person name="Wang W."/>
            <person name="Zhu M."/>
            <person name="He S."/>
            <person name="Zhang G."/>
        </authorList>
    </citation>
    <scope>NUCLEOTIDE SEQUENCE</scope>
    <source>
        <strain evidence="20">Allg_001</strain>
    </source>
</reference>
<dbReference type="Gene3D" id="1.20.1070.10">
    <property type="entry name" value="Rhodopsin 7-helix transmembrane proteins"/>
    <property type="match status" value="1"/>
</dbReference>
<dbReference type="AlphaFoldDB" id="A0A8J7NUG7"/>
<evidence type="ECO:0000256" key="15">
    <source>
        <dbReference type="SAM" id="Phobius"/>
    </source>
</evidence>
<feature type="transmembrane region" description="Helical" evidence="15">
    <location>
        <begin position="768"/>
        <end position="790"/>
    </location>
</feature>
<evidence type="ECO:0000313" key="21">
    <source>
        <dbReference type="Proteomes" id="UP000736164"/>
    </source>
</evidence>
<dbReference type="InterPro" id="IPR000832">
    <property type="entry name" value="GPCR_2_secretin-like"/>
</dbReference>
<keyword evidence="9 15" id="KW-1133">Transmembrane helix</keyword>
<feature type="domain" description="EGF-like" evidence="17">
    <location>
        <begin position="88"/>
        <end position="126"/>
    </location>
</feature>
<keyword evidence="8" id="KW-0130">Cell adhesion</keyword>
<feature type="transmembrane region" description="Helical" evidence="15">
    <location>
        <begin position="654"/>
        <end position="673"/>
    </location>
</feature>
<comment type="subcellular location">
    <subcellularLocation>
        <location evidence="1">Cell membrane</location>
        <topology evidence="1">Multi-pass membrane protein</topology>
    </subcellularLocation>
</comment>
<evidence type="ECO:0000259" key="19">
    <source>
        <dbReference type="PROSITE" id="PS50261"/>
    </source>
</evidence>
<evidence type="ECO:0000256" key="5">
    <source>
        <dbReference type="ARBA" id="ARBA00022729"/>
    </source>
</evidence>
<dbReference type="InterPro" id="IPR049883">
    <property type="entry name" value="NOTCH1_EGF-like"/>
</dbReference>
<evidence type="ECO:0000313" key="20">
    <source>
        <dbReference type="EMBL" id="MBN3318135.1"/>
    </source>
</evidence>
<feature type="domain" description="EGF-like" evidence="17">
    <location>
        <begin position="40"/>
        <end position="77"/>
    </location>
</feature>
<dbReference type="PANTHER" id="PTHR12011:SF433">
    <property type="entry name" value="ADHESION G PROTEIN-COUPLED RECEPTOR E1-LIKE-RELATED"/>
    <property type="match status" value="1"/>
</dbReference>
<evidence type="ECO:0000256" key="11">
    <source>
        <dbReference type="ARBA" id="ARBA00023157"/>
    </source>
</evidence>
<evidence type="ECO:0000256" key="4">
    <source>
        <dbReference type="ARBA" id="ARBA00022692"/>
    </source>
</evidence>
<dbReference type="InterPro" id="IPR057244">
    <property type="entry name" value="GAIN_B"/>
</dbReference>
<organism evidence="20 21">
    <name type="scientific">Atractosteus spatula</name>
    <name type="common">Alligator gar</name>
    <name type="synonym">Lepisosteus spatula</name>
    <dbReference type="NCBI Taxonomy" id="7917"/>
    <lineage>
        <taxon>Eukaryota</taxon>
        <taxon>Metazoa</taxon>
        <taxon>Chordata</taxon>
        <taxon>Craniata</taxon>
        <taxon>Vertebrata</taxon>
        <taxon>Euteleostomi</taxon>
        <taxon>Actinopterygii</taxon>
        <taxon>Neopterygii</taxon>
        <taxon>Holostei</taxon>
        <taxon>Semionotiformes</taxon>
        <taxon>Lepisosteidae</taxon>
        <taxon>Atractosteus</taxon>
    </lineage>
</organism>
<evidence type="ECO:0000256" key="10">
    <source>
        <dbReference type="ARBA" id="ARBA00023136"/>
    </source>
</evidence>
<keyword evidence="2" id="KW-1003">Cell membrane</keyword>
<dbReference type="InterPro" id="IPR018097">
    <property type="entry name" value="EGF_Ca-bd_CS"/>
</dbReference>
<dbReference type="SUPFAM" id="SSF57196">
    <property type="entry name" value="EGF/Laminin"/>
    <property type="match status" value="3"/>
</dbReference>
<keyword evidence="4 15" id="KW-0812">Transmembrane</keyword>
<evidence type="ECO:0000256" key="13">
    <source>
        <dbReference type="PROSITE-ProRule" id="PRU00076"/>
    </source>
</evidence>
<feature type="chain" id="PRO_5035326751" evidence="16">
    <location>
        <begin position="25"/>
        <end position="841"/>
    </location>
</feature>
<evidence type="ECO:0000256" key="8">
    <source>
        <dbReference type="ARBA" id="ARBA00022889"/>
    </source>
</evidence>
<feature type="domain" description="EGF-like" evidence="17">
    <location>
        <begin position="190"/>
        <end position="227"/>
    </location>
</feature>
<keyword evidence="7" id="KW-0106">Calcium</keyword>
<protein>
    <submittedName>
        <fullName evidence="20">AGRE1 protein</fullName>
    </submittedName>
</protein>
<dbReference type="SMART" id="SM00179">
    <property type="entry name" value="EGF_CA"/>
    <property type="match status" value="5"/>
</dbReference>
<dbReference type="FunFam" id="1.20.1070.10:FF:000136">
    <property type="entry name" value="Adhesion G protein-coupled receptor E5"/>
    <property type="match status" value="1"/>
</dbReference>
<dbReference type="Pfam" id="PF00002">
    <property type="entry name" value="7tm_2"/>
    <property type="match status" value="1"/>
</dbReference>
<keyword evidence="12" id="KW-0325">Glycoprotein</keyword>
<dbReference type="GO" id="GO:0005509">
    <property type="term" value="F:calcium ion binding"/>
    <property type="evidence" value="ECO:0007669"/>
    <property type="project" value="InterPro"/>
</dbReference>
<dbReference type="PROSITE" id="PS50026">
    <property type="entry name" value="EGF_3"/>
    <property type="match status" value="4"/>
</dbReference>
<dbReference type="GO" id="GO:0007155">
    <property type="term" value="P:cell adhesion"/>
    <property type="evidence" value="ECO:0007669"/>
    <property type="project" value="UniProtKB-KW"/>
</dbReference>
<evidence type="ECO:0000256" key="14">
    <source>
        <dbReference type="SAM" id="MobiDB-lite"/>
    </source>
</evidence>
<dbReference type="PROSITE" id="PS50221">
    <property type="entry name" value="GAIN_B"/>
    <property type="match status" value="1"/>
</dbReference>
<dbReference type="Pfam" id="PF07645">
    <property type="entry name" value="EGF_CA"/>
    <property type="match status" value="5"/>
</dbReference>
<dbReference type="InterPro" id="IPR001881">
    <property type="entry name" value="EGF-like_Ca-bd_dom"/>
</dbReference>
<keyword evidence="11" id="KW-1015">Disulfide bond</keyword>
<evidence type="ECO:0000256" key="16">
    <source>
        <dbReference type="SAM" id="SignalP"/>
    </source>
</evidence>
<dbReference type="SMART" id="SM00181">
    <property type="entry name" value="EGF"/>
    <property type="match status" value="5"/>
</dbReference>
<dbReference type="InterPro" id="IPR046338">
    <property type="entry name" value="GAIN_dom_sf"/>
</dbReference>
<accession>A0A8J7NUG7</accession>
<feature type="domain" description="G-protein coupled receptors family 2 profile 2" evidence="19">
    <location>
        <begin position="551"/>
        <end position="791"/>
    </location>
</feature>
<dbReference type="PRINTS" id="PR01278">
    <property type="entry name" value="CD97PROTEIN"/>
</dbReference>
<feature type="transmembrane region" description="Helical" evidence="15">
    <location>
        <begin position="693"/>
        <end position="717"/>
    </location>
</feature>
<dbReference type="Proteomes" id="UP000736164">
    <property type="component" value="Unassembled WGS sequence"/>
</dbReference>
<dbReference type="InterPro" id="IPR017981">
    <property type="entry name" value="GPCR_2-like_7TM"/>
</dbReference>
<dbReference type="Gene3D" id="2.60.220.50">
    <property type="match status" value="1"/>
</dbReference>
<proteinExistence type="predicted"/>
<dbReference type="CDD" id="cd00054">
    <property type="entry name" value="EGF_CA"/>
    <property type="match status" value="5"/>
</dbReference>
<evidence type="ECO:0000259" key="17">
    <source>
        <dbReference type="PROSITE" id="PS50026"/>
    </source>
</evidence>
<dbReference type="InterPro" id="IPR009030">
    <property type="entry name" value="Growth_fac_rcpt_cys_sf"/>
</dbReference>
<keyword evidence="3 13" id="KW-0245">EGF-like domain</keyword>
<dbReference type="SUPFAM" id="SSF81321">
    <property type="entry name" value="Family A G protein-coupled receptor-like"/>
    <property type="match status" value="1"/>
</dbReference>
<dbReference type="SUPFAM" id="SSF57184">
    <property type="entry name" value="Growth factor receptor domain"/>
    <property type="match status" value="1"/>
</dbReference>
<evidence type="ECO:0000256" key="9">
    <source>
        <dbReference type="ARBA" id="ARBA00022989"/>
    </source>
</evidence>